<evidence type="ECO:0000259" key="7">
    <source>
        <dbReference type="Pfam" id="PF01061"/>
    </source>
</evidence>
<dbReference type="RefSeq" id="WP_264047548.1">
    <property type="nucleotide sequence ID" value="NZ_BAABGF010000010.1"/>
</dbReference>
<accession>A0ABP8RDA5</accession>
<keyword evidence="4 6" id="KW-0472">Membrane</keyword>
<feature type="transmembrane region" description="Helical" evidence="6">
    <location>
        <begin position="176"/>
        <end position="200"/>
    </location>
</feature>
<feature type="transmembrane region" description="Helical" evidence="6">
    <location>
        <begin position="149"/>
        <end position="169"/>
    </location>
</feature>
<dbReference type="Proteomes" id="UP001501417">
    <property type="component" value="Unassembled WGS sequence"/>
</dbReference>
<evidence type="ECO:0000256" key="1">
    <source>
        <dbReference type="ARBA" id="ARBA00004141"/>
    </source>
</evidence>
<feature type="domain" description="ABC-2 type transporter transmembrane" evidence="7">
    <location>
        <begin position="16"/>
        <end position="220"/>
    </location>
</feature>
<keyword evidence="5" id="KW-0046">Antibiotic resistance</keyword>
<evidence type="ECO:0000256" key="2">
    <source>
        <dbReference type="ARBA" id="ARBA00022692"/>
    </source>
</evidence>
<dbReference type="InterPro" id="IPR005943">
    <property type="entry name" value="Daunbcin-R_C"/>
</dbReference>
<dbReference type="InterPro" id="IPR000412">
    <property type="entry name" value="ABC_2_transport"/>
</dbReference>
<dbReference type="Pfam" id="PF01061">
    <property type="entry name" value="ABC2_membrane"/>
    <property type="match status" value="1"/>
</dbReference>
<dbReference type="NCBIfam" id="TIGR01248">
    <property type="entry name" value="drrC"/>
    <property type="match status" value="1"/>
</dbReference>
<feature type="transmembrane region" description="Helical" evidence="6">
    <location>
        <begin position="63"/>
        <end position="81"/>
    </location>
</feature>
<evidence type="ECO:0000256" key="5">
    <source>
        <dbReference type="ARBA" id="ARBA00023251"/>
    </source>
</evidence>
<evidence type="ECO:0000256" key="3">
    <source>
        <dbReference type="ARBA" id="ARBA00022989"/>
    </source>
</evidence>
<dbReference type="EMBL" id="BAABGF010000010">
    <property type="protein sequence ID" value="GAA4535442.1"/>
    <property type="molecule type" value="Genomic_DNA"/>
</dbReference>
<feature type="transmembrane region" description="Helical" evidence="6">
    <location>
        <begin position="229"/>
        <end position="252"/>
    </location>
</feature>
<dbReference type="InterPro" id="IPR013525">
    <property type="entry name" value="ABC2_TM"/>
</dbReference>
<proteinExistence type="predicted"/>
<comment type="subcellular location">
    <subcellularLocation>
        <location evidence="1">Membrane</location>
        <topology evidence="1">Multi-pass membrane protein</topology>
    </subcellularLocation>
</comment>
<dbReference type="InterPro" id="IPR052902">
    <property type="entry name" value="ABC-2_transporter"/>
</dbReference>
<evidence type="ECO:0000256" key="6">
    <source>
        <dbReference type="SAM" id="Phobius"/>
    </source>
</evidence>
<comment type="caution">
    <text evidence="8">The sequence shown here is derived from an EMBL/GenBank/DDBJ whole genome shotgun (WGS) entry which is preliminary data.</text>
</comment>
<reference evidence="9" key="1">
    <citation type="journal article" date="2019" name="Int. J. Syst. Evol. Microbiol.">
        <title>The Global Catalogue of Microorganisms (GCM) 10K type strain sequencing project: providing services to taxonomists for standard genome sequencing and annotation.</title>
        <authorList>
            <consortium name="The Broad Institute Genomics Platform"/>
            <consortium name="The Broad Institute Genome Sequencing Center for Infectious Disease"/>
            <person name="Wu L."/>
            <person name="Ma J."/>
        </authorList>
    </citation>
    <scope>NUCLEOTIDE SEQUENCE [LARGE SCALE GENOMIC DNA]</scope>
    <source>
        <strain evidence="9">JCM 17782</strain>
    </source>
</reference>
<keyword evidence="9" id="KW-1185">Reference proteome</keyword>
<keyword evidence="2 6" id="KW-0812">Transmembrane</keyword>
<feature type="transmembrane region" description="Helical" evidence="6">
    <location>
        <begin position="118"/>
        <end position="137"/>
    </location>
</feature>
<evidence type="ECO:0000256" key="4">
    <source>
        <dbReference type="ARBA" id="ARBA00023136"/>
    </source>
</evidence>
<organism evidence="8 9">
    <name type="scientific">Mycobacterium paraffinicum</name>
    <dbReference type="NCBI Taxonomy" id="53378"/>
    <lineage>
        <taxon>Bacteria</taxon>
        <taxon>Bacillati</taxon>
        <taxon>Actinomycetota</taxon>
        <taxon>Actinomycetes</taxon>
        <taxon>Mycobacteriales</taxon>
        <taxon>Mycobacteriaceae</taxon>
        <taxon>Mycobacterium</taxon>
    </lineage>
</organism>
<sequence length="263" mass="28271">MTHRLGTQASLLTQSWVQAGRLLTEWRRERAVLVGSLIFPVCLLLVYEAVLEDRVQKVTGVESVYGLVPVCAVLSGLFGALSTSVSIGMERDCGLLSRMWVMPVHRASAITGRLTAEAARALIGTVLITVLGVVLGLRFDHGWPTAVPYILIPPIVVVGFTALVMAVAIRTNGAAVMTWLAAGTVALAFLNPGTTPIMLYPDWLRPFVRLQPMSPPIEAMWGLAHGGPIAWPLMMTLAWGAVLLAAFIPIAVRGYRLAAESHA</sequence>
<dbReference type="PANTHER" id="PTHR43027:SF1">
    <property type="entry name" value="DOXORUBICIN RESISTANCE ABC TRANSPORTER PERMEASE PROTEIN DRRC-RELATED"/>
    <property type="match status" value="1"/>
</dbReference>
<evidence type="ECO:0000313" key="8">
    <source>
        <dbReference type="EMBL" id="GAA4535442.1"/>
    </source>
</evidence>
<dbReference type="PANTHER" id="PTHR43027">
    <property type="entry name" value="DOXORUBICIN RESISTANCE ABC TRANSPORTER PERMEASE PROTEIN DRRC-RELATED"/>
    <property type="match status" value="1"/>
</dbReference>
<evidence type="ECO:0000313" key="9">
    <source>
        <dbReference type="Proteomes" id="UP001501417"/>
    </source>
</evidence>
<dbReference type="PIRSF" id="PIRSF006648">
    <property type="entry name" value="DrrB"/>
    <property type="match status" value="1"/>
</dbReference>
<protein>
    <submittedName>
        <fullName evidence="8">ABC transporter permease</fullName>
    </submittedName>
</protein>
<name>A0ABP8RDA5_9MYCO</name>
<keyword evidence="3 6" id="KW-1133">Transmembrane helix</keyword>
<feature type="transmembrane region" description="Helical" evidence="6">
    <location>
        <begin position="31"/>
        <end position="51"/>
    </location>
</feature>
<gene>
    <name evidence="8" type="ORF">GCM10023161_08980</name>
</gene>